<evidence type="ECO:0000256" key="3">
    <source>
        <dbReference type="ARBA" id="ARBA00022737"/>
    </source>
</evidence>
<dbReference type="InterPro" id="IPR059070">
    <property type="entry name" value="TPR_VPS8_2"/>
</dbReference>
<evidence type="ECO:0000313" key="8">
    <source>
        <dbReference type="EMBL" id="EFE36991.1"/>
    </source>
</evidence>
<dbReference type="STRING" id="663331.D4AJR8"/>
<dbReference type="Pfam" id="PF12816">
    <property type="entry name" value="TPR_Vps8"/>
    <property type="match status" value="1"/>
</dbReference>
<dbReference type="PANTHER" id="PTHR12616">
    <property type="entry name" value="VACUOLAR PROTEIN SORTING VPS41"/>
    <property type="match status" value="1"/>
</dbReference>
<feature type="compositionally biased region" description="Low complexity" evidence="5">
    <location>
        <begin position="1605"/>
        <end position="1616"/>
    </location>
</feature>
<organism evidence="8 9">
    <name type="scientific">Arthroderma benhamiae (strain ATCC MYA-4681 / CBS 112371)</name>
    <name type="common">Trichophyton mentagrophytes</name>
    <dbReference type="NCBI Taxonomy" id="663331"/>
    <lineage>
        <taxon>Eukaryota</taxon>
        <taxon>Fungi</taxon>
        <taxon>Dikarya</taxon>
        <taxon>Ascomycota</taxon>
        <taxon>Pezizomycotina</taxon>
        <taxon>Eurotiomycetes</taxon>
        <taxon>Eurotiomycetidae</taxon>
        <taxon>Onygenales</taxon>
        <taxon>Arthrodermataceae</taxon>
        <taxon>Trichophyton</taxon>
    </lineage>
</organism>
<dbReference type="GO" id="GO:0034058">
    <property type="term" value="P:endosomal vesicle fusion"/>
    <property type="evidence" value="ECO:0007669"/>
    <property type="project" value="TreeGrafter"/>
</dbReference>
<sequence>MGPTIEGSDNEPQDDELDLRDPGSDVDVGANADIDEQDESELIGTGEDGDTPAPEGGDDQAHDDDLGSVSSGRDTSAAEAGASGSVSDGGEGRSRQRSMEPIHDSVEDLGSIPDDTPSVQDSLVSSPGSSALAHRGSSSNLSPVPHRPFDRRFQSRLSVSSIPPSNRSVSPALSLAHSRNSSLASHLRFDSSTPELPEEDSEPAPWEVVRWTKLKKIAGQVFSEVGKRNFGRPTCTAVSTSIVLGTTKGVILVFDYQQNLKSIIGPGTKGEAKQMIFFLFRTWYQLIDFSLAVSSGSITALAISADHSTLAGGHADGTIFTWEIARPARPFLHMPPIPRDQLDSRRADGHVAGVSVIHIGFLGTRHTALVSADDNGMAFSHLATRGMGAVGRVVRTTRILGRYPELLPSAIVRKPSSVLAFSPLPLGNVDQPTDSLGLVAMLTPYLLVIVSTTPVARTQYKSGRPKELAAHSALTATLAWFPAIKLKGKDSEVSKTKLVYCWSNVLTILDVDENKQTDDSDRDRPVSLRFKPRCRWRADEAIVAVQWISRSVLAVMTITQQLLILEDNSLRVTDSSDLIHKHIYHVDLFSRQLHTLIEQLDDDDDENNEQDQSMHGVIADAFYMSFRAYKGRLFLLGFNDICVGSLSNWADRLLALVESGDFIGAIRLATSFYTGRSEKLTVGLPEEDELRHQVVQEKLLEMMSASLRFAFGKNAESDIERLQKSQLSDLADACIFACEAMDNHEFLFEDVYSWYEECEAYGVFMDALEPYIIKGSVRALPPTAVKSLISHFVTTHTASRLEEIICLLETDTMDIDQVTSLCKKHNLYDAFIYVWNRALHDYVSPLQELLNLVRKHKIQESGTDKDPEVVAKDHANASRMFPYLSYILTSRVYPTGDELEEHEALSAKNEVYKLLFSGKPGRGDGHGNDSSPFQSLRMMLEFDTPSFMIMLNEAFEDSFLNDPVDQWNNGEHAKSADGSSINRQYLLRILLEVMDSNSSDFGPSDTIYLDMFIARNLPKYPQYILLSGSTLQQVLVRLCQYPSIEMLDDCQLSAEYLLSTYHPPDIQALIPLFKEAKFFRILKSTYRTEKRYSDLLRTYIADPEDQQHVFVCIRDYLRPSSSLTKKQRRDILTTMEEIAKDLASINIYETAHTVQSLAPELHQKFLQSLQDDSASQYEYLHTIIEDEQKPRTDTRSADTVNHELLEKYLQLMCQYNPSHVADFINLTKVGDLQLEAVIPYIENSGIVDAAVILLAKQGEVTNAMERLTRHLSTLEAGLCGLLQNADDTPDSANAAEAVTDLILSVEKYTQVGTWLCKEQSKAARRVHEGGKFNKRGSSVFEQPLTYDENLWLVLIEAVVKIAQQISPLLRRGLLEDNSKGAREVWQVEADKDDEDANQPGHLSSSFRSLVQQVFTSLLTSTTKARHAPHQKTDVSFLRILRAFLTRAAAASPSLSELRTVIGSIFSAYTYEESLLSLANTMLDKDLFVHVNEISKLRQKGWRPRGQVCEVCRRRVWGPGTGAYIWDAWENEWDQQHRRRRNQFPDSDRDYERDINVSSRNKGKGIAVSSAPTSSLTQNEPSSRREKMAAVPVENNGTSVSGGGPSQASGAASTGTTPAAPVDLGPLIVFGCRHLYHQSCLTEAVAQQYSGDNTSPSIPTEPAFHRHIHDRIEPRQFSCLLCK</sequence>
<feature type="compositionally biased region" description="Low complexity" evidence="5">
    <location>
        <begin position="77"/>
        <end position="88"/>
    </location>
</feature>
<evidence type="ECO:0008006" key="10">
    <source>
        <dbReference type="Google" id="ProtNLM"/>
    </source>
</evidence>
<evidence type="ECO:0000256" key="4">
    <source>
        <dbReference type="PROSITE-ProRule" id="PRU00221"/>
    </source>
</evidence>
<accession>D4AJR8</accession>
<feature type="domain" description="VPS8-like TPR-like repeats" evidence="7">
    <location>
        <begin position="1295"/>
        <end position="1497"/>
    </location>
</feature>
<dbReference type="SUPFAM" id="SSF50978">
    <property type="entry name" value="WD40 repeat-like"/>
    <property type="match status" value="1"/>
</dbReference>
<dbReference type="HOGENOM" id="CLU_000917_0_0_1"/>
<evidence type="ECO:0000256" key="5">
    <source>
        <dbReference type="SAM" id="MobiDB-lite"/>
    </source>
</evidence>
<dbReference type="PROSITE" id="PS00678">
    <property type="entry name" value="WD_REPEATS_1"/>
    <property type="match status" value="1"/>
</dbReference>
<feature type="compositionally biased region" description="Acidic residues" evidence="5">
    <location>
        <begin position="8"/>
        <end position="18"/>
    </location>
</feature>
<dbReference type="InterPro" id="IPR045111">
    <property type="entry name" value="Vps41/Vps8"/>
</dbReference>
<feature type="compositionally biased region" description="Basic and acidic residues" evidence="5">
    <location>
        <begin position="90"/>
        <end position="106"/>
    </location>
</feature>
<dbReference type="Proteomes" id="UP000008866">
    <property type="component" value="Unassembled WGS sequence"/>
</dbReference>
<feature type="region of interest" description="Disordered" evidence="5">
    <location>
        <begin position="1535"/>
        <end position="1616"/>
    </location>
</feature>
<evidence type="ECO:0000259" key="7">
    <source>
        <dbReference type="Pfam" id="PF25066"/>
    </source>
</evidence>
<keyword evidence="3" id="KW-0677">Repeat</keyword>
<dbReference type="Pfam" id="PF23410">
    <property type="entry name" value="Beta-prop_VPS8"/>
    <property type="match status" value="2"/>
</dbReference>
<dbReference type="EMBL" id="ABSU01000001">
    <property type="protein sequence ID" value="EFE36991.1"/>
    <property type="molecule type" value="Genomic_DNA"/>
</dbReference>
<dbReference type="InterPro" id="IPR019775">
    <property type="entry name" value="WD40_repeat_CS"/>
</dbReference>
<dbReference type="GO" id="GO:0005770">
    <property type="term" value="C:late endosome"/>
    <property type="evidence" value="ECO:0007669"/>
    <property type="project" value="TreeGrafter"/>
</dbReference>
<dbReference type="RefSeq" id="XP_003017636.1">
    <property type="nucleotide sequence ID" value="XM_003017590.1"/>
</dbReference>
<comment type="similarity">
    <text evidence="1">Belongs to the VPS8 family.</text>
</comment>
<dbReference type="PROSITE" id="PS50082">
    <property type="entry name" value="WD_REPEATS_2"/>
    <property type="match status" value="1"/>
</dbReference>
<dbReference type="InterPro" id="IPR001680">
    <property type="entry name" value="WD40_rpt"/>
</dbReference>
<dbReference type="Gene3D" id="2.130.10.10">
    <property type="entry name" value="YVTN repeat-like/Quinoprotein amine dehydrogenase"/>
    <property type="match status" value="1"/>
</dbReference>
<evidence type="ECO:0000256" key="2">
    <source>
        <dbReference type="ARBA" id="ARBA00022574"/>
    </source>
</evidence>
<reference evidence="9" key="1">
    <citation type="journal article" date="2011" name="Genome Biol.">
        <title>Comparative and functional genomics provide insights into the pathogenicity of dermatophytic fungi.</title>
        <authorList>
            <person name="Burmester A."/>
            <person name="Shelest E."/>
            <person name="Gloeckner G."/>
            <person name="Heddergott C."/>
            <person name="Schindler S."/>
            <person name="Staib P."/>
            <person name="Heidel A."/>
            <person name="Felder M."/>
            <person name="Petzold A."/>
            <person name="Szafranski K."/>
            <person name="Feuermann M."/>
            <person name="Pedruzzi I."/>
            <person name="Priebe S."/>
            <person name="Groth M."/>
            <person name="Winkler R."/>
            <person name="Li W."/>
            <person name="Kniemeyer O."/>
            <person name="Schroeckh V."/>
            <person name="Hertweck C."/>
            <person name="Hube B."/>
            <person name="White T.C."/>
            <person name="Platzer M."/>
            <person name="Guthke R."/>
            <person name="Heitman J."/>
            <person name="Woestemeyer J."/>
            <person name="Zipfel P.F."/>
            <person name="Monod M."/>
            <person name="Brakhage A.A."/>
        </authorList>
    </citation>
    <scope>NUCLEOTIDE SEQUENCE [LARGE SCALE GENOMIC DNA]</scope>
    <source>
        <strain evidence="9">ATCC MYA-4681 / CBS 112371</strain>
    </source>
</reference>
<dbReference type="KEGG" id="abe:ARB_04518"/>
<feature type="region of interest" description="Disordered" evidence="5">
    <location>
        <begin position="1"/>
        <end position="148"/>
    </location>
</feature>
<feature type="compositionally biased region" description="Polar residues" evidence="5">
    <location>
        <begin position="1569"/>
        <end position="1580"/>
    </location>
</feature>
<dbReference type="GeneID" id="9522481"/>
<evidence type="ECO:0000259" key="6">
    <source>
        <dbReference type="Pfam" id="PF12816"/>
    </source>
</evidence>
<proteinExistence type="inferred from homology"/>
<dbReference type="Pfam" id="PF25066">
    <property type="entry name" value="TPR_VPS8_2"/>
    <property type="match status" value="1"/>
</dbReference>
<dbReference type="eggNOG" id="KOG2079">
    <property type="taxonomic scope" value="Eukaryota"/>
</dbReference>
<comment type="caution">
    <text evidence="8">The sequence shown here is derived from an EMBL/GenBank/DDBJ whole genome shotgun (WGS) entry which is preliminary data.</text>
</comment>
<gene>
    <name evidence="8" type="ORF">ARB_04518</name>
</gene>
<dbReference type="InterPro" id="IPR015943">
    <property type="entry name" value="WD40/YVTN_repeat-like_dom_sf"/>
</dbReference>
<feature type="compositionally biased region" description="Polar residues" evidence="5">
    <location>
        <begin position="117"/>
        <end position="129"/>
    </location>
</feature>
<name>D4AJR8_ARTBC</name>
<keyword evidence="2 4" id="KW-0853">WD repeat</keyword>
<evidence type="ECO:0000256" key="1">
    <source>
        <dbReference type="ARBA" id="ARBA00009422"/>
    </source>
</evidence>
<dbReference type="PANTHER" id="PTHR12616:SF8">
    <property type="entry name" value="VACUOLAR PROTEIN SORTING-ASSOCIATED PROTEIN 8 HOMOLOG"/>
    <property type="match status" value="1"/>
</dbReference>
<feature type="repeat" description="WD" evidence="4">
    <location>
        <begin position="291"/>
        <end position="324"/>
    </location>
</feature>
<feature type="compositionally biased region" description="Basic and acidic residues" evidence="5">
    <location>
        <begin position="1545"/>
        <end position="1554"/>
    </location>
</feature>
<evidence type="ECO:0000313" key="9">
    <source>
        <dbReference type="Proteomes" id="UP000008866"/>
    </source>
</evidence>
<feature type="domain" description="Vacuolar protein sorting-associated protein 8 central" evidence="6">
    <location>
        <begin position="763"/>
        <end position="955"/>
    </location>
</feature>
<dbReference type="GO" id="GO:0006623">
    <property type="term" value="P:protein targeting to vacuole"/>
    <property type="evidence" value="ECO:0007669"/>
    <property type="project" value="InterPro"/>
</dbReference>
<keyword evidence="9" id="KW-1185">Reference proteome</keyword>
<dbReference type="OMA" id="NQLFFHQ"/>
<dbReference type="InterPro" id="IPR025941">
    <property type="entry name" value="Vps8_central_dom"/>
</dbReference>
<dbReference type="GO" id="GO:0030897">
    <property type="term" value="C:HOPS complex"/>
    <property type="evidence" value="ECO:0007669"/>
    <property type="project" value="TreeGrafter"/>
</dbReference>
<dbReference type="InterPro" id="IPR036322">
    <property type="entry name" value="WD40_repeat_dom_sf"/>
</dbReference>
<protein>
    <recommendedName>
        <fullName evidence="10">Vacuolar protein sorting-associated protein 8 central domain-containing protein</fullName>
    </recommendedName>
</protein>